<comment type="catalytic activity">
    <reaction evidence="7">
        <text>a 2'-deoxyadenosine in DNA + S-adenosyl-L-methionine = an N(6)-methyl-2'-deoxyadenosine in DNA + S-adenosyl-L-homocysteine + H(+)</text>
        <dbReference type="Rhea" id="RHEA:15197"/>
        <dbReference type="Rhea" id="RHEA-COMP:12418"/>
        <dbReference type="Rhea" id="RHEA-COMP:12419"/>
        <dbReference type="ChEBI" id="CHEBI:15378"/>
        <dbReference type="ChEBI" id="CHEBI:57856"/>
        <dbReference type="ChEBI" id="CHEBI:59789"/>
        <dbReference type="ChEBI" id="CHEBI:90615"/>
        <dbReference type="ChEBI" id="CHEBI:90616"/>
        <dbReference type="EC" id="2.1.1.72"/>
    </reaction>
</comment>
<dbReference type="PANTHER" id="PTHR33841:SF6">
    <property type="entry name" value="TYPE II METHYLTRANSFERASE M.HINDII"/>
    <property type="match status" value="1"/>
</dbReference>
<dbReference type="Gene3D" id="3.40.50.150">
    <property type="entry name" value="Vaccinia Virus protein VP39"/>
    <property type="match status" value="1"/>
</dbReference>
<keyword evidence="10" id="KW-1185">Reference proteome</keyword>
<evidence type="ECO:0000313" key="10">
    <source>
        <dbReference type="Proteomes" id="UP001198200"/>
    </source>
</evidence>
<dbReference type="GO" id="GO:0003677">
    <property type="term" value="F:DNA binding"/>
    <property type="evidence" value="ECO:0007669"/>
    <property type="project" value="UniProtKB-KW"/>
</dbReference>
<dbReference type="PROSITE" id="PS00092">
    <property type="entry name" value="N6_MTASE"/>
    <property type="match status" value="1"/>
</dbReference>
<dbReference type="InterPro" id="IPR050953">
    <property type="entry name" value="N4_N6_ade-DNA_methylase"/>
</dbReference>
<sequence>MKSILDIENNKEKCQKFTPLNIVENMLDIAGYTTDLVGKKVLENSFGSGNILKGIVRRYIQDAISQGISSEDISIGVKNDIYGIELDKKLYNECINELDEIIEEYRLPKVEWSLYNEDALEWCSPVKFQFIIGNPPYIAYRYIDEDNRVKLKKKYTTCFKGKFDYCYAFIESATQMLADNGKLVQLVPSNIYKNVFADNLRKLLLTRIVSVWEYPNRKIFGPTLTSSSIFLFDKAYINNNIEYKNVTENRSFQIPKDILKGKWIFKNQMEEKKGFIKFDDRFHASIAVATQLNKAFVMVKDNTIEKDILKNAVAPKTLRHEKKEFIIFPYYYDTNGNLKTYTEKEFENKFPLAFSHLSEYKDQLLKRDADPKAKWFEYGRSQALAHLNQKKLLVSTVITNKVEVYELDANTIPYSGIYITVRDKQYNLNDAKKVLLSSEFMEYVKTLGISVSGKSKRITCKDINNYKFKEE</sequence>
<dbReference type="InterPro" id="IPR002052">
    <property type="entry name" value="DNA_methylase_N6_adenine_CS"/>
</dbReference>
<dbReference type="PANTHER" id="PTHR33841">
    <property type="entry name" value="DNA METHYLTRANSFERASE YEEA-RELATED"/>
    <property type="match status" value="1"/>
</dbReference>
<accession>A0AAE3E720</accession>
<proteinExistence type="predicted"/>
<reference evidence="9 10" key="1">
    <citation type="submission" date="2021-10" db="EMBL/GenBank/DDBJ databases">
        <title>Anaerobic single-cell dispensing facilitates the cultivation of human gut bacteria.</title>
        <authorList>
            <person name="Afrizal A."/>
        </authorList>
    </citation>
    <scope>NUCLEOTIDE SEQUENCE [LARGE SCALE GENOMIC DNA]</scope>
    <source>
        <strain evidence="9 10">CLA-AA-H224</strain>
    </source>
</reference>
<dbReference type="RefSeq" id="WP_308732430.1">
    <property type="nucleotide sequence ID" value="NZ_JAJEQN010000053.1"/>
</dbReference>
<dbReference type="EC" id="2.1.1.72" evidence="1"/>
<dbReference type="GO" id="GO:0009307">
    <property type="term" value="P:DNA restriction-modification system"/>
    <property type="evidence" value="ECO:0007669"/>
    <property type="project" value="UniProtKB-KW"/>
</dbReference>
<dbReference type="EMBL" id="JAJEQN010000053">
    <property type="protein sequence ID" value="MCC2222868.1"/>
    <property type="molecule type" value="Genomic_DNA"/>
</dbReference>
<keyword evidence="3" id="KW-0808">Transferase</keyword>
<dbReference type="Pfam" id="PF07669">
    <property type="entry name" value="Eco57I"/>
    <property type="match status" value="1"/>
</dbReference>
<evidence type="ECO:0000256" key="6">
    <source>
        <dbReference type="ARBA" id="ARBA00023125"/>
    </source>
</evidence>
<gene>
    <name evidence="9" type="ORF">LKD48_14780</name>
</gene>
<feature type="domain" description="Type II methyltransferase M.TaqI-like" evidence="8">
    <location>
        <begin position="88"/>
        <end position="220"/>
    </location>
</feature>
<evidence type="ECO:0000256" key="2">
    <source>
        <dbReference type="ARBA" id="ARBA00022603"/>
    </source>
</evidence>
<evidence type="ECO:0000256" key="1">
    <source>
        <dbReference type="ARBA" id="ARBA00011900"/>
    </source>
</evidence>
<protein>
    <recommendedName>
        <fullName evidence="1">site-specific DNA-methyltransferase (adenine-specific)</fullName>
        <ecNumber evidence="1">2.1.1.72</ecNumber>
    </recommendedName>
</protein>
<comment type="caution">
    <text evidence="9">The sequence shown here is derived from an EMBL/GenBank/DDBJ whole genome shotgun (WGS) entry which is preliminary data.</text>
</comment>
<evidence type="ECO:0000313" key="9">
    <source>
        <dbReference type="EMBL" id="MCC2222868.1"/>
    </source>
</evidence>
<keyword evidence="4" id="KW-0949">S-adenosyl-L-methionine</keyword>
<evidence type="ECO:0000256" key="4">
    <source>
        <dbReference type="ARBA" id="ARBA00022691"/>
    </source>
</evidence>
<keyword evidence="5" id="KW-0680">Restriction system</keyword>
<keyword evidence="2 9" id="KW-0489">Methyltransferase</keyword>
<dbReference type="InterPro" id="IPR029063">
    <property type="entry name" value="SAM-dependent_MTases_sf"/>
</dbReference>
<dbReference type="InterPro" id="IPR011639">
    <property type="entry name" value="MethylTrfase_TaqI-like_dom"/>
</dbReference>
<dbReference type="GO" id="GO:0009007">
    <property type="term" value="F:site-specific DNA-methyltransferase (adenine-specific) activity"/>
    <property type="evidence" value="ECO:0007669"/>
    <property type="project" value="UniProtKB-EC"/>
</dbReference>
<dbReference type="SUPFAM" id="SSF53335">
    <property type="entry name" value="S-adenosyl-L-methionine-dependent methyltransferases"/>
    <property type="match status" value="1"/>
</dbReference>
<keyword evidence="6" id="KW-0238">DNA-binding</keyword>
<evidence type="ECO:0000259" key="8">
    <source>
        <dbReference type="Pfam" id="PF07669"/>
    </source>
</evidence>
<evidence type="ECO:0000256" key="7">
    <source>
        <dbReference type="ARBA" id="ARBA00047942"/>
    </source>
</evidence>
<name>A0AAE3E720_9FIRM</name>
<dbReference type="AlphaFoldDB" id="A0AAE3E720"/>
<organism evidence="9 10">
    <name type="scientific">Anthropogastromicrobium aceti</name>
    <dbReference type="NCBI Taxonomy" id="2981768"/>
    <lineage>
        <taxon>Bacteria</taxon>
        <taxon>Bacillati</taxon>
        <taxon>Bacillota</taxon>
        <taxon>Clostridia</taxon>
        <taxon>Lachnospirales</taxon>
        <taxon>Lachnospiraceae</taxon>
        <taxon>Anthropogastromicrobium</taxon>
    </lineage>
</organism>
<dbReference type="PRINTS" id="PR00507">
    <property type="entry name" value="N12N6MTFRASE"/>
</dbReference>
<evidence type="ECO:0000256" key="5">
    <source>
        <dbReference type="ARBA" id="ARBA00022747"/>
    </source>
</evidence>
<dbReference type="Proteomes" id="UP001198200">
    <property type="component" value="Unassembled WGS sequence"/>
</dbReference>
<dbReference type="GO" id="GO:0032259">
    <property type="term" value="P:methylation"/>
    <property type="evidence" value="ECO:0007669"/>
    <property type="project" value="UniProtKB-KW"/>
</dbReference>
<evidence type="ECO:0000256" key="3">
    <source>
        <dbReference type="ARBA" id="ARBA00022679"/>
    </source>
</evidence>